<dbReference type="Proteomes" id="UP000799118">
    <property type="component" value="Unassembled WGS sequence"/>
</dbReference>
<dbReference type="EMBL" id="ML769542">
    <property type="protein sequence ID" value="KAE9394850.1"/>
    <property type="molecule type" value="Genomic_DNA"/>
</dbReference>
<feature type="transmembrane region" description="Helical" evidence="1">
    <location>
        <begin position="20"/>
        <end position="39"/>
    </location>
</feature>
<keyword evidence="1" id="KW-1133">Transmembrane helix</keyword>
<gene>
    <name evidence="2" type="ORF">BT96DRAFT_942874</name>
</gene>
<keyword evidence="3" id="KW-1185">Reference proteome</keyword>
<name>A0A6A4HAQ2_9AGAR</name>
<sequence length="192" mass="21531">MTSRKTFNPQAFTWNGGPLTTLFIFELMLISVAAPQSFVAKSRQRTGRIESKGCQAPLWPKICQLASLTVTQIPNFGFWGLLSQDLQRSDSQLHNAALIGHPAPNDSQLRTKGVHHRVEVQKKAIRRGLAAYTYAEDIVQEGVAQRESKALRFQRACFIRTVSVFFYLTLVTASSRRTPKRTFGFNSTSTLP</sequence>
<dbReference type="AlphaFoldDB" id="A0A6A4HAQ2"/>
<protein>
    <submittedName>
        <fullName evidence="2">Uncharacterized protein</fullName>
    </submittedName>
</protein>
<evidence type="ECO:0000313" key="3">
    <source>
        <dbReference type="Proteomes" id="UP000799118"/>
    </source>
</evidence>
<keyword evidence="1" id="KW-0812">Transmembrane</keyword>
<keyword evidence="1" id="KW-0472">Membrane</keyword>
<accession>A0A6A4HAQ2</accession>
<evidence type="ECO:0000256" key="1">
    <source>
        <dbReference type="SAM" id="Phobius"/>
    </source>
</evidence>
<evidence type="ECO:0000313" key="2">
    <source>
        <dbReference type="EMBL" id="KAE9394850.1"/>
    </source>
</evidence>
<proteinExistence type="predicted"/>
<reference evidence="2" key="1">
    <citation type="journal article" date="2019" name="Environ. Microbiol.">
        <title>Fungal ecological strategies reflected in gene transcription - a case study of two litter decomposers.</title>
        <authorList>
            <person name="Barbi F."/>
            <person name="Kohler A."/>
            <person name="Barry K."/>
            <person name="Baskaran P."/>
            <person name="Daum C."/>
            <person name="Fauchery L."/>
            <person name="Ihrmark K."/>
            <person name="Kuo A."/>
            <person name="LaButti K."/>
            <person name="Lipzen A."/>
            <person name="Morin E."/>
            <person name="Grigoriev I.V."/>
            <person name="Henrissat B."/>
            <person name="Lindahl B."/>
            <person name="Martin F."/>
        </authorList>
    </citation>
    <scope>NUCLEOTIDE SEQUENCE</scope>
    <source>
        <strain evidence="2">JB14</strain>
    </source>
</reference>
<organism evidence="2 3">
    <name type="scientific">Gymnopus androsaceus JB14</name>
    <dbReference type="NCBI Taxonomy" id="1447944"/>
    <lineage>
        <taxon>Eukaryota</taxon>
        <taxon>Fungi</taxon>
        <taxon>Dikarya</taxon>
        <taxon>Basidiomycota</taxon>
        <taxon>Agaricomycotina</taxon>
        <taxon>Agaricomycetes</taxon>
        <taxon>Agaricomycetidae</taxon>
        <taxon>Agaricales</taxon>
        <taxon>Marasmiineae</taxon>
        <taxon>Omphalotaceae</taxon>
        <taxon>Gymnopus</taxon>
    </lineage>
</organism>